<dbReference type="InterPro" id="IPR051395">
    <property type="entry name" value="Cytochrome_c_Peroxidase/MauG"/>
</dbReference>
<dbReference type="PROSITE" id="PS51007">
    <property type="entry name" value="CYTC"/>
    <property type="match status" value="1"/>
</dbReference>
<dbReference type="GO" id="GO:0046872">
    <property type="term" value="F:metal ion binding"/>
    <property type="evidence" value="ECO:0007669"/>
    <property type="project" value="UniProtKB-KW"/>
</dbReference>
<dbReference type="Proteomes" id="UP000663722">
    <property type="component" value="Chromosome"/>
</dbReference>
<evidence type="ECO:0000259" key="5">
    <source>
        <dbReference type="PROSITE" id="PS51007"/>
    </source>
</evidence>
<keyword evidence="3 4" id="KW-0408">Iron</keyword>
<evidence type="ECO:0000256" key="2">
    <source>
        <dbReference type="ARBA" id="ARBA00022723"/>
    </source>
</evidence>
<evidence type="ECO:0000256" key="4">
    <source>
        <dbReference type="PROSITE-ProRule" id="PRU00433"/>
    </source>
</evidence>
<dbReference type="Gene3D" id="1.10.760.10">
    <property type="entry name" value="Cytochrome c-like domain"/>
    <property type="match status" value="1"/>
</dbReference>
<reference evidence="6" key="1">
    <citation type="journal article" date="2021" name="Microb. Physiol.">
        <title>Proteogenomic Insights into the Physiology of Marine, Sulfate-Reducing, Filamentous Desulfonema limicola and Desulfonema magnum.</title>
        <authorList>
            <person name="Schnaars V."/>
            <person name="Wohlbrand L."/>
            <person name="Scheve S."/>
            <person name="Hinrichs C."/>
            <person name="Reinhardt R."/>
            <person name="Rabus R."/>
        </authorList>
    </citation>
    <scope>NUCLEOTIDE SEQUENCE</scope>
    <source>
        <strain evidence="6">4be13</strain>
    </source>
</reference>
<dbReference type="PANTHER" id="PTHR30600:SF13">
    <property type="entry name" value="METHYLAMINE UTILIZATION PROTEIN"/>
    <property type="match status" value="1"/>
</dbReference>
<dbReference type="InterPro" id="IPR036909">
    <property type="entry name" value="Cyt_c-like_dom_sf"/>
</dbReference>
<sequence>MKSETRRQTGGLLIILVFLAAVLGMAYAQEASKTSYSPVVVKESFQDTMKRMKVAKPGVMKQQMDLLNERYDLSNRPAKKVMMSGGKKAVQEGVRVKLPSGMTWAKLADMTPDQIREKDLWPGGFFPLPHPNHPEGGMVFPQFHIDEIKKQEGRDLTRFDLDFDLPDHFLPEFPPPIYLTTRTDLGDVSQGKLVTIMNYYELFNGILNPKQLEGLRLLVTPFPQQQFNQTEDRRSELPSRGVTCFDCHANGHSNGATHLVGDIRPQELRHRLDIPPLRGVNIQRLFGSQRALKSIEDFTEFEQRAAYFDGDPVIATKKGINILERGSQVHFMAEFQSILDFPPAPKLNIYGKLNPKKATESELRGQEVFFGKANCAVCHPAPYYTDNLMHNLKAERFFKPRMINGRMASADGPIKTFPLRGIKDSPPYLHDGRLLTLEDTVEFFNLIQELRLTEKEKKDLVAFMRSL</sequence>
<dbReference type="GO" id="GO:0004130">
    <property type="term" value="F:cytochrome-c peroxidase activity"/>
    <property type="evidence" value="ECO:0007669"/>
    <property type="project" value="TreeGrafter"/>
</dbReference>
<evidence type="ECO:0000256" key="1">
    <source>
        <dbReference type="ARBA" id="ARBA00022617"/>
    </source>
</evidence>
<feature type="domain" description="Cytochrome c" evidence="5">
    <location>
        <begin position="360"/>
        <end position="467"/>
    </location>
</feature>
<dbReference type="PANTHER" id="PTHR30600">
    <property type="entry name" value="CYTOCHROME C PEROXIDASE-RELATED"/>
    <property type="match status" value="1"/>
</dbReference>
<dbReference type="RefSeq" id="WP_207681731.1">
    <property type="nucleotide sequence ID" value="NZ_CP061800.1"/>
</dbReference>
<dbReference type="KEGG" id="dmm:dnm_018520"/>
<dbReference type="GO" id="GO:0009055">
    <property type="term" value="F:electron transfer activity"/>
    <property type="evidence" value="ECO:0007669"/>
    <property type="project" value="InterPro"/>
</dbReference>
<organism evidence="6 7">
    <name type="scientific">Desulfonema magnum</name>
    <dbReference type="NCBI Taxonomy" id="45655"/>
    <lineage>
        <taxon>Bacteria</taxon>
        <taxon>Pseudomonadati</taxon>
        <taxon>Thermodesulfobacteriota</taxon>
        <taxon>Desulfobacteria</taxon>
        <taxon>Desulfobacterales</taxon>
        <taxon>Desulfococcaceae</taxon>
        <taxon>Desulfonema</taxon>
    </lineage>
</organism>
<accession>A0A975BHY1</accession>
<dbReference type="AlphaFoldDB" id="A0A975BHY1"/>
<dbReference type="SUPFAM" id="SSF46626">
    <property type="entry name" value="Cytochrome c"/>
    <property type="match status" value="1"/>
</dbReference>
<dbReference type="InterPro" id="IPR009056">
    <property type="entry name" value="Cyt_c-like_dom"/>
</dbReference>
<proteinExistence type="predicted"/>
<name>A0A975BHY1_9BACT</name>
<protein>
    <submittedName>
        <fullName evidence="6">Cytochrome domain-containing protein</fullName>
    </submittedName>
</protein>
<evidence type="ECO:0000313" key="6">
    <source>
        <dbReference type="EMBL" id="QTA85837.1"/>
    </source>
</evidence>
<evidence type="ECO:0000256" key="3">
    <source>
        <dbReference type="ARBA" id="ARBA00023004"/>
    </source>
</evidence>
<dbReference type="EMBL" id="CP061800">
    <property type="protein sequence ID" value="QTA85837.1"/>
    <property type="molecule type" value="Genomic_DNA"/>
</dbReference>
<gene>
    <name evidence="6" type="ORF">dnm_018520</name>
</gene>
<keyword evidence="2 4" id="KW-0479">Metal-binding</keyword>
<evidence type="ECO:0000313" key="7">
    <source>
        <dbReference type="Proteomes" id="UP000663722"/>
    </source>
</evidence>
<keyword evidence="1 4" id="KW-0349">Heme</keyword>
<dbReference type="GO" id="GO:0020037">
    <property type="term" value="F:heme binding"/>
    <property type="evidence" value="ECO:0007669"/>
    <property type="project" value="InterPro"/>
</dbReference>
<keyword evidence="7" id="KW-1185">Reference proteome</keyword>